<keyword evidence="2" id="KW-1185">Reference proteome</keyword>
<reference evidence="1" key="1">
    <citation type="submission" date="2025-08" db="UniProtKB">
        <authorList>
            <consortium name="Ensembl"/>
        </authorList>
    </citation>
    <scope>IDENTIFICATION</scope>
</reference>
<dbReference type="Proteomes" id="UP000694545">
    <property type="component" value="Unplaced"/>
</dbReference>
<proteinExistence type="predicted"/>
<protein>
    <submittedName>
        <fullName evidence="1">Uncharacterized protein</fullName>
    </submittedName>
</protein>
<sequence length="305" mass="34161">MSEVQGTVDFSVELHKFHNVDLFQRGKLVCSVQFSLAGDSILCSACVHENSVYSRVFQILYRNEEIVMNESMNFRVHLLLDGERAEEALSEADFQLKLDLHFTDSGQMLRDVTAIPVISSRTLGLHFHPRQGLHHHVPVMFDYFHLSAISVTLHASLVALHQPLISFTRPGKGSWLGKSSLEMGPDLTGMSLETLVFGAGYCKPTASEGSFYVPSENCMQHAHKWHKDLCFLLLNAYKGLHVYYALVSKEIPSLPQLKLEELAVEETLSQLSAELQVFVCVCVCMHSFAFLGGVCCNRKQNASRL</sequence>
<name>A0A8D2LGE0_VARKO</name>
<evidence type="ECO:0000313" key="2">
    <source>
        <dbReference type="Proteomes" id="UP000694545"/>
    </source>
</evidence>
<organism evidence="1 2">
    <name type="scientific">Varanus komodoensis</name>
    <name type="common">Komodo dragon</name>
    <dbReference type="NCBI Taxonomy" id="61221"/>
    <lineage>
        <taxon>Eukaryota</taxon>
        <taxon>Metazoa</taxon>
        <taxon>Chordata</taxon>
        <taxon>Craniata</taxon>
        <taxon>Vertebrata</taxon>
        <taxon>Euteleostomi</taxon>
        <taxon>Lepidosauria</taxon>
        <taxon>Squamata</taxon>
        <taxon>Bifurcata</taxon>
        <taxon>Unidentata</taxon>
        <taxon>Episquamata</taxon>
        <taxon>Toxicofera</taxon>
        <taxon>Anguimorpha</taxon>
        <taxon>Paleoanguimorpha</taxon>
        <taxon>Varanoidea</taxon>
        <taxon>Varanidae</taxon>
        <taxon>Varanus</taxon>
    </lineage>
</organism>
<reference evidence="1" key="2">
    <citation type="submission" date="2025-09" db="UniProtKB">
        <authorList>
            <consortium name="Ensembl"/>
        </authorList>
    </citation>
    <scope>IDENTIFICATION</scope>
</reference>
<dbReference type="OMA" id="SENCVQQ"/>
<dbReference type="Ensembl" id="ENSVKKT00000022260.1">
    <property type="protein sequence ID" value="ENSVKKP00000021716.1"/>
    <property type="gene ID" value="ENSVKKG00000014516.1"/>
</dbReference>
<dbReference type="InterPro" id="IPR022122">
    <property type="entry name" value="DUF3657"/>
</dbReference>
<dbReference type="PANTHER" id="PTHR12482">
    <property type="entry name" value="LIPASE ROG1-RELATED-RELATED"/>
    <property type="match status" value="1"/>
</dbReference>
<dbReference type="InterPro" id="IPR044294">
    <property type="entry name" value="Lipase-like"/>
</dbReference>
<dbReference type="Pfam" id="PF12394">
    <property type="entry name" value="DUF3657"/>
    <property type="match status" value="1"/>
</dbReference>
<accession>A0A8D2LGE0</accession>
<dbReference type="PANTHER" id="PTHR12482:SF3">
    <property type="entry name" value="PROTEIN FAM135B"/>
    <property type="match status" value="1"/>
</dbReference>
<dbReference type="AlphaFoldDB" id="A0A8D2LGE0"/>
<evidence type="ECO:0000313" key="1">
    <source>
        <dbReference type="Ensembl" id="ENSVKKP00000021716.1"/>
    </source>
</evidence>